<dbReference type="EMBL" id="MT143045">
    <property type="protein sequence ID" value="QJA92184.1"/>
    <property type="molecule type" value="Genomic_DNA"/>
</dbReference>
<organism evidence="1">
    <name type="scientific">viral metagenome</name>
    <dbReference type="NCBI Taxonomy" id="1070528"/>
    <lineage>
        <taxon>unclassified sequences</taxon>
        <taxon>metagenomes</taxon>
        <taxon>organismal metagenomes</taxon>
    </lineage>
</organism>
<evidence type="ECO:0000313" key="2">
    <source>
        <dbReference type="EMBL" id="QJA92184.1"/>
    </source>
</evidence>
<dbReference type="AlphaFoldDB" id="A0A6M3JLZ8"/>
<dbReference type="EMBL" id="MT141743">
    <property type="protein sequence ID" value="QJA69867.1"/>
    <property type="molecule type" value="Genomic_DNA"/>
</dbReference>
<proteinExistence type="predicted"/>
<evidence type="ECO:0000313" key="1">
    <source>
        <dbReference type="EMBL" id="QJA69867.1"/>
    </source>
</evidence>
<name>A0A6M3JLZ8_9ZZZZ</name>
<gene>
    <name evidence="1" type="ORF">MM415A04215_0004</name>
    <name evidence="2" type="ORF">MM415B04824_0005</name>
</gene>
<accession>A0A6M3JLZ8</accession>
<sequence length="54" mass="6381">MTKYWIEKDCPTCQGQGCERCEDTGAVSYEVTVEEFYRWEPKPKVRQMEESEVA</sequence>
<reference evidence="1" key="1">
    <citation type="submission" date="2020-03" db="EMBL/GenBank/DDBJ databases">
        <title>The deep terrestrial virosphere.</title>
        <authorList>
            <person name="Holmfeldt K."/>
            <person name="Nilsson E."/>
            <person name="Simone D."/>
            <person name="Lopez-Fernandez M."/>
            <person name="Wu X."/>
            <person name="de Brujin I."/>
            <person name="Lundin D."/>
            <person name="Andersson A."/>
            <person name="Bertilsson S."/>
            <person name="Dopson M."/>
        </authorList>
    </citation>
    <scope>NUCLEOTIDE SEQUENCE</scope>
    <source>
        <strain evidence="1">MM415A04215</strain>
        <strain evidence="2">MM415B04824</strain>
    </source>
</reference>
<protein>
    <submittedName>
        <fullName evidence="1">Uncharacterized protein</fullName>
    </submittedName>
</protein>